<reference evidence="6 7" key="1">
    <citation type="submission" date="2017-05" db="EMBL/GenBank/DDBJ databases">
        <title>Genome of Polynucleobacter sp. MWH-Feld-100.</title>
        <authorList>
            <person name="Hahn M.W."/>
        </authorList>
    </citation>
    <scope>NUCLEOTIDE SEQUENCE [LARGE SCALE GENOMIC DNA]</scope>
    <source>
        <strain evidence="6 7">MWH-Feld-100</strain>
    </source>
</reference>
<dbReference type="InterPro" id="IPR002372">
    <property type="entry name" value="PQQ_rpt_dom"/>
</dbReference>
<proteinExistence type="inferred from homology"/>
<protein>
    <recommendedName>
        <fullName evidence="4">Outer membrane protein assembly factor BamB</fullName>
    </recommendedName>
</protein>
<dbReference type="InterPro" id="IPR017687">
    <property type="entry name" value="BamB"/>
</dbReference>
<comment type="subunit">
    <text evidence="4">Part of the Bam complex.</text>
</comment>
<dbReference type="Gene3D" id="2.130.10.10">
    <property type="entry name" value="YVTN repeat-like/Quinoprotein amine dehydrogenase"/>
    <property type="match status" value="1"/>
</dbReference>
<dbReference type="InterPro" id="IPR015943">
    <property type="entry name" value="WD40/YVTN_repeat-like_dom_sf"/>
</dbReference>
<evidence type="ECO:0000256" key="3">
    <source>
        <dbReference type="ARBA" id="ARBA00023237"/>
    </source>
</evidence>
<dbReference type="GO" id="GO:0043165">
    <property type="term" value="P:Gram-negative-bacterium-type cell outer membrane assembly"/>
    <property type="evidence" value="ECO:0007669"/>
    <property type="project" value="UniProtKB-UniRule"/>
</dbReference>
<comment type="caution">
    <text evidence="6">The sequence shown here is derived from an EMBL/GenBank/DDBJ whole genome shotgun (WGS) entry which is preliminary data.</text>
</comment>
<dbReference type="SMART" id="SM00564">
    <property type="entry name" value="PQQ"/>
    <property type="match status" value="6"/>
</dbReference>
<keyword evidence="4" id="KW-0564">Palmitate</keyword>
<comment type="subcellular location">
    <subcellularLocation>
        <location evidence="4">Cell outer membrane</location>
        <topology evidence="4">Lipid-anchor</topology>
    </subcellularLocation>
</comment>
<feature type="domain" description="Pyrrolo-quinoline quinone repeat" evidence="5">
    <location>
        <begin position="90"/>
        <end position="315"/>
    </location>
</feature>
<dbReference type="PROSITE" id="PS51257">
    <property type="entry name" value="PROKAR_LIPOPROTEIN"/>
    <property type="match status" value="1"/>
</dbReference>
<dbReference type="Proteomes" id="UP000197528">
    <property type="component" value="Unassembled WGS sequence"/>
</dbReference>
<evidence type="ECO:0000313" key="7">
    <source>
        <dbReference type="Proteomes" id="UP000197528"/>
    </source>
</evidence>
<keyword evidence="2 4" id="KW-0472">Membrane</keyword>
<dbReference type="HAMAP" id="MF_00923">
    <property type="entry name" value="OM_assembly_BamB"/>
    <property type="match status" value="1"/>
</dbReference>
<evidence type="ECO:0000256" key="2">
    <source>
        <dbReference type="ARBA" id="ARBA00023136"/>
    </source>
</evidence>
<keyword evidence="3 4" id="KW-0998">Cell outer membrane</keyword>
<evidence type="ECO:0000256" key="4">
    <source>
        <dbReference type="HAMAP-Rule" id="MF_00923"/>
    </source>
</evidence>
<dbReference type="Pfam" id="PF13360">
    <property type="entry name" value="PQQ_2"/>
    <property type="match status" value="1"/>
</dbReference>
<evidence type="ECO:0000259" key="5">
    <source>
        <dbReference type="Pfam" id="PF13360"/>
    </source>
</evidence>
<name>A0A254Q041_9BURK</name>
<accession>A0A254Q041</accession>
<dbReference type="InterPro" id="IPR018391">
    <property type="entry name" value="PQQ_b-propeller_rpt"/>
</dbReference>
<dbReference type="InterPro" id="IPR011047">
    <property type="entry name" value="Quinoprotein_ADH-like_sf"/>
</dbReference>
<dbReference type="AlphaFoldDB" id="A0A254Q041"/>
<evidence type="ECO:0000313" key="6">
    <source>
        <dbReference type="EMBL" id="OWS68782.1"/>
    </source>
</evidence>
<dbReference type="GO" id="GO:0051205">
    <property type="term" value="P:protein insertion into membrane"/>
    <property type="evidence" value="ECO:0007669"/>
    <property type="project" value="UniProtKB-UniRule"/>
</dbReference>
<comment type="similarity">
    <text evidence="4">Belongs to the BamB family.</text>
</comment>
<dbReference type="OrthoDB" id="5173551at2"/>
<dbReference type="NCBIfam" id="TIGR03300">
    <property type="entry name" value="assembly_YfgL"/>
    <property type="match status" value="1"/>
</dbReference>
<keyword evidence="1 4" id="KW-0732">Signal</keyword>
<organism evidence="6 7">
    <name type="scientific">Polynucleobacter campilacus</name>
    <dbReference type="NCBI Taxonomy" id="1743163"/>
    <lineage>
        <taxon>Bacteria</taxon>
        <taxon>Pseudomonadati</taxon>
        <taxon>Pseudomonadota</taxon>
        <taxon>Betaproteobacteria</taxon>
        <taxon>Burkholderiales</taxon>
        <taxon>Burkholderiaceae</taxon>
        <taxon>Polynucleobacter</taxon>
    </lineage>
</organism>
<keyword evidence="7" id="KW-1185">Reference proteome</keyword>
<sequence>MRCSRRGSTVRRLVRPLGTTILMGVVALALVACSGSSRVRKPSDLVTVSNQFEMQTVWSTSVGSSEGFNFHPVVAGDAVYAASHRGNLVKIDLATGKKVWEASVPERLSIGPGSDGRTTVAVSTKGNVYAYDDTGKQMWKVNVSSEVLSEPIVAGGIVIVRALDNRFIGLDAQTGVRKWIYQRQQSALSLRVGYGMLAIGNEVIVTGFSGGRFGMIAIANGGLVWETPVSFPKGFSEIERLNDVTAKPSMEGDIICAVSYQGRVGCGQARTGNLLWFKDYSSYTGTAQSADLVFSSNEKSYVTAFATKDGAQVWENTQLTHRDVGESLAVGKVLLLGDAQGYVHALAQANGEMIARIRHDSNPISAAPIAVGGLILIQSQGGKISAYSPK</sequence>
<evidence type="ECO:0000256" key="1">
    <source>
        <dbReference type="ARBA" id="ARBA00022729"/>
    </source>
</evidence>
<dbReference type="SUPFAM" id="SSF50998">
    <property type="entry name" value="Quinoprotein alcohol dehydrogenase-like"/>
    <property type="match status" value="1"/>
</dbReference>
<dbReference type="EMBL" id="NGUP01000007">
    <property type="protein sequence ID" value="OWS68782.1"/>
    <property type="molecule type" value="Genomic_DNA"/>
</dbReference>
<keyword evidence="4" id="KW-0449">Lipoprotein</keyword>
<comment type="function">
    <text evidence="4">Part of the outer membrane protein assembly complex, which is involved in assembly and insertion of beta-barrel proteins into the outer membrane.</text>
</comment>
<dbReference type="PANTHER" id="PTHR34512">
    <property type="entry name" value="CELL SURFACE PROTEIN"/>
    <property type="match status" value="1"/>
</dbReference>
<dbReference type="PANTHER" id="PTHR34512:SF30">
    <property type="entry name" value="OUTER MEMBRANE PROTEIN ASSEMBLY FACTOR BAMB"/>
    <property type="match status" value="1"/>
</dbReference>
<gene>
    <name evidence="4" type="primary">bamB</name>
    <name evidence="6" type="ORF">CBI31_10120</name>
</gene>
<dbReference type="GO" id="GO:0009279">
    <property type="term" value="C:cell outer membrane"/>
    <property type="evidence" value="ECO:0007669"/>
    <property type="project" value="UniProtKB-SubCell"/>
</dbReference>